<feature type="domain" description="PGAP2IP first transmembrane" evidence="3">
    <location>
        <begin position="413"/>
        <end position="566"/>
    </location>
</feature>
<keyword evidence="1" id="KW-0472">Membrane</keyword>
<keyword evidence="1" id="KW-0812">Transmembrane</keyword>
<sequence>MFAGSKHEIRSRAQPLQIAIAGGEIWATRDPASAGAVAYWNYAATRHDSDVQSDIFFLHSKPLQSKDVDSLVLKNDTQSVDAAHIAILHTCLSFAAFLSALFIGSALHYKQIVKNGVAGYPEEWFPSVSATIGDLYPERSIFHILIALNSGPRFILVLLQYHLQGAGSSTLSLLLLCFGVLRTLACGGWVYITSTDDHDWHDLLMISYLVFNIPWMFGGIAATPATHTITRRRSKDIHISWFGRKTFTYSFFLAMLPMVYYFIQHKVHRIPGAYTYYSIFEWSLIILDILYDSVVVRDLQAAHLQVCSPPPFTRASPDYDSRSTLGLCGVVTAKIRICTIDFTAWLDYATQFVPFSSVKGKEKEGGMFEASPLQPSMSSTVAWSQLLPKLPGAASTNLFQPTLNFLCDVYLSYINWSVFTSLTPTLFYFSVWQLGIAGHEFSLFSTLSPLLLSYPIVMNILPMRQGRTVLYGITVAGIAAYASASPLLRLLVVMVANSALCIGLAIDWSGPMVSTSYQGILMGLGFLLCSLSKHANHTNNPIWPIVNEKSGGYNKTGLLLAGLAIWNFYTRSYAEPSLVDKKADDPAPKTTPTSMRKHWFLDSFALGSLIFSLHSILGDSSTLITMSWTGYPIKGPVPHLHGSLTHLAQTIGLLLPIVLPTFAPASNVLSSPLWFAYGCVSTYVMYSFSDWTGYIGGLNLAVFLMSIIPLVLLRAASSAASVAKTYSVAMLVVCLYYVGSVFTVAYAFVPGGEDMELDVLGLLETDLHRPVFGNRDLTRLMAEELGYYVDIGPGPNKHTWGAALLSKYPIIKSTHHLLPSPDGELAPAIHAVLDVYGSEVNVMVVHNGQEETPVDRELQSKEVGRIMGEAYPEPMIFLGYLVTRPHAPRPWPYDFIVTDGKVHDIDKDDLARWCEYIFYRGLYRTSYARVSHGTLTDTELQIGQFVLPKYGFGVTNDTEVGRYLRAWKEELPEIHWLPHAYMPGEGGVNGHEYDKFGTPLYYKFPDGAVL</sequence>
<feature type="transmembrane region" description="Helical" evidence="1">
    <location>
        <begin position="694"/>
        <end position="716"/>
    </location>
</feature>
<keyword evidence="1" id="KW-1133">Transmembrane helix</keyword>
<gene>
    <name evidence="5" type="ORF">EUX98_g7963</name>
</gene>
<feature type="transmembrane region" description="Helical" evidence="1">
    <location>
        <begin position="728"/>
        <end position="749"/>
    </location>
</feature>
<dbReference type="OrthoDB" id="68581at2759"/>
<accession>A0A4S4ME74</accession>
<dbReference type="SUPFAM" id="SSF56219">
    <property type="entry name" value="DNase I-like"/>
    <property type="match status" value="1"/>
</dbReference>
<evidence type="ECO:0000259" key="2">
    <source>
        <dbReference type="Pfam" id="PF10277"/>
    </source>
</evidence>
<evidence type="ECO:0000259" key="3">
    <source>
        <dbReference type="Pfam" id="PF23022"/>
    </source>
</evidence>
<evidence type="ECO:0000313" key="6">
    <source>
        <dbReference type="Proteomes" id="UP000308730"/>
    </source>
</evidence>
<name>A0A4S4ME74_9APHY</name>
<feature type="domain" description="PGAP2IP C-terminal nuclease-like" evidence="4">
    <location>
        <begin position="753"/>
        <end position="957"/>
    </location>
</feature>
<dbReference type="Pfam" id="PF23226">
    <property type="entry name" value="Exo_endo_phos_PGAP2IP"/>
    <property type="match status" value="1"/>
</dbReference>
<dbReference type="InterPro" id="IPR036691">
    <property type="entry name" value="Endo/exonu/phosph_ase_sf"/>
</dbReference>
<evidence type="ECO:0000259" key="4">
    <source>
        <dbReference type="Pfam" id="PF23226"/>
    </source>
</evidence>
<feature type="domain" description="CWH43-like N-terminal" evidence="2">
    <location>
        <begin position="84"/>
        <end position="301"/>
    </location>
</feature>
<dbReference type="GO" id="GO:0005783">
    <property type="term" value="C:endoplasmic reticulum"/>
    <property type="evidence" value="ECO:0007669"/>
    <property type="project" value="TreeGrafter"/>
</dbReference>
<feature type="transmembrane region" description="Helical" evidence="1">
    <location>
        <begin position="246"/>
        <end position="263"/>
    </location>
</feature>
<dbReference type="GO" id="GO:0016020">
    <property type="term" value="C:membrane"/>
    <property type="evidence" value="ECO:0007669"/>
    <property type="project" value="GOC"/>
</dbReference>
<organism evidence="5 6">
    <name type="scientific">Antrodiella citrinella</name>
    <dbReference type="NCBI Taxonomy" id="2447956"/>
    <lineage>
        <taxon>Eukaryota</taxon>
        <taxon>Fungi</taxon>
        <taxon>Dikarya</taxon>
        <taxon>Basidiomycota</taxon>
        <taxon>Agaricomycotina</taxon>
        <taxon>Agaricomycetes</taxon>
        <taxon>Polyporales</taxon>
        <taxon>Steccherinaceae</taxon>
        <taxon>Antrodiella</taxon>
    </lineage>
</organism>
<dbReference type="Proteomes" id="UP000308730">
    <property type="component" value="Unassembled WGS sequence"/>
</dbReference>
<dbReference type="PANTHER" id="PTHR14859:SF1">
    <property type="entry name" value="PGAP2-INTERACTING PROTEIN"/>
    <property type="match status" value="1"/>
</dbReference>
<feature type="transmembrane region" description="Helical" evidence="1">
    <location>
        <begin position="441"/>
        <end position="461"/>
    </location>
</feature>
<dbReference type="InterPro" id="IPR019402">
    <property type="entry name" value="CWH43_N"/>
</dbReference>
<dbReference type="EMBL" id="SGPM01000378">
    <property type="protein sequence ID" value="THH23217.1"/>
    <property type="molecule type" value="Genomic_DNA"/>
</dbReference>
<dbReference type="InterPro" id="IPR053912">
    <property type="entry name" value="PGAP2IP_TM_1nd"/>
</dbReference>
<dbReference type="Gene3D" id="3.60.10.10">
    <property type="entry name" value="Endonuclease/exonuclease/phosphatase"/>
    <property type="match status" value="1"/>
</dbReference>
<dbReference type="GO" id="GO:0031505">
    <property type="term" value="P:fungal-type cell wall organization"/>
    <property type="evidence" value="ECO:0007669"/>
    <property type="project" value="TreeGrafter"/>
</dbReference>
<evidence type="ECO:0000256" key="1">
    <source>
        <dbReference type="SAM" id="Phobius"/>
    </source>
</evidence>
<feature type="transmembrane region" description="Helical" evidence="1">
    <location>
        <begin position="171"/>
        <end position="192"/>
    </location>
</feature>
<feature type="transmembrane region" description="Helical" evidence="1">
    <location>
        <begin position="410"/>
        <end position="429"/>
    </location>
</feature>
<protein>
    <submittedName>
        <fullName evidence="5">Uncharacterized protein</fullName>
    </submittedName>
</protein>
<evidence type="ECO:0000313" key="5">
    <source>
        <dbReference type="EMBL" id="THH23217.1"/>
    </source>
</evidence>
<feature type="transmembrane region" description="Helical" evidence="1">
    <location>
        <begin position="204"/>
        <end position="225"/>
    </location>
</feature>
<keyword evidence="6" id="KW-1185">Reference proteome</keyword>
<feature type="transmembrane region" description="Helical" evidence="1">
    <location>
        <begin position="141"/>
        <end position="159"/>
    </location>
</feature>
<dbReference type="PANTHER" id="PTHR14859">
    <property type="entry name" value="CALCOFLUOR WHITE HYPERSENSITIVE PROTEIN PRECURSOR"/>
    <property type="match status" value="1"/>
</dbReference>
<dbReference type="GO" id="GO:0006506">
    <property type="term" value="P:GPI anchor biosynthetic process"/>
    <property type="evidence" value="ECO:0007669"/>
    <property type="project" value="TreeGrafter"/>
</dbReference>
<comment type="caution">
    <text evidence="5">The sequence shown here is derived from an EMBL/GenBank/DDBJ whole genome shotgun (WGS) entry which is preliminary data.</text>
</comment>
<feature type="transmembrane region" description="Helical" evidence="1">
    <location>
        <begin position="85"/>
        <end position="107"/>
    </location>
</feature>
<dbReference type="Pfam" id="PF23022">
    <property type="entry name" value="6TM_1st_PGAP2IP"/>
    <property type="match status" value="1"/>
</dbReference>
<dbReference type="Pfam" id="PF10277">
    <property type="entry name" value="Frag1"/>
    <property type="match status" value="1"/>
</dbReference>
<feature type="transmembrane region" description="Helical" evidence="1">
    <location>
        <begin position="275"/>
        <end position="291"/>
    </location>
</feature>
<dbReference type="InterPro" id="IPR057315">
    <property type="entry name" value="Exo_endo_phos_PGAP2IP_C"/>
</dbReference>
<feature type="transmembrane region" description="Helical" evidence="1">
    <location>
        <begin position="468"/>
        <end position="484"/>
    </location>
</feature>
<dbReference type="InterPro" id="IPR051916">
    <property type="entry name" value="GPI-anchor_lipid_remodeler"/>
</dbReference>
<dbReference type="AlphaFoldDB" id="A0A4S4ME74"/>
<reference evidence="5 6" key="1">
    <citation type="submission" date="2019-02" db="EMBL/GenBank/DDBJ databases">
        <title>Genome sequencing of the rare red list fungi Antrodiella citrinella (Flaviporus citrinellus).</title>
        <authorList>
            <person name="Buettner E."/>
            <person name="Kellner H."/>
        </authorList>
    </citation>
    <scope>NUCLEOTIDE SEQUENCE [LARGE SCALE GENOMIC DNA]</scope>
    <source>
        <strain evidence="5 6">DSM 108506</strain>
    </source>
</reference>
<proteinExistence type="predicted"/>